<evidence type="ECO:0008006" key="15">
    <source>
        <dbReference type="Google" id="ProtNLM"/>
    </source>
</evidence>
<evidence type="ECO:0000256" key="1">
    <source>
        <dbReference type="ARBA" id="ARBA00001947"/>
    </source>
</evidence>
<evidence type="ECO:0000259" key="12">
    <source>
        <dbReference type="Pfam" id="PF05649"/>
    </source>
</evidence>
<evidence type="ECO:0000256" key="4">
    <source>
        <dbReference type="ARBA" id="ARBA00022670"/>
    </source>
</evidence>
<keyword evidence="4" id="KW-0645">Protease</keyword>
<dbReference type="InterPro" id="IPR018497">
    <property type="entry name" value="Peptidase_M13_C"/>
</dbReference>
<name>A0A9P0A6Z3_BEMTA</name>
<evidence type="ECO:0000256" key="3">
    <source>
        <dbReference type="ARBA" id="ARBA00007357"/>
    </source>
</evidence>
<evidence type="ECO:0000256" key="5">
    <source>
        <dbReference type="ARBA" id="ARBA00022723"/>
    </source>
</evidence>
<dbReference type="KEGG" id="btab:109043634"/>
<protein>
    <recommendedName>
        <fullName evidence="15">Endothelin-converting enzyme 1</fullName>
    </recommendedName>
</protein>
<dbReference type="InterPro" id="IPR024079">
    <property type="entry name" value="MetalloPept_cat_dom_sf"/>
</dbReference>
<dbReference type="InterPro" id="IPR008753">
    <property type="entry name" value="Peptidase_M13_N"/>
</dbReference>
<keyword evidence="7" id="KW-0862">Zinc</keyword>
<dbReference type="EMBL" id="OU963863">
    <property type="protein sequence ID" value="CAH0384451.1"/>
    <property type="molecule type" value="Genomic_DNA"/>
</dbReference>
<feature type="domain" description="Peptidase M13 N-terminal" evidence="12">
    <location>
        <begin position="175"/>
        <end position="560"/>
    </location>
</feature>
<feature type="domain" description="Peptidase M13 C-terminal" evidence="11">
    <location>
        <begin position="625"/>
        <end position="830"/>
    </location>
</feature>
<dbReference type="InterPro" id="IPR042089">
    <property type="entry name" value="Peptidase_M13_dom_2"/>
</dbReference>
<evidence type="ECO:0000256" key="7">
    <source>
        <dbReference type="ARBA" id="ARBA00022833"/>
    </source>
</evidence>
<dbReference type="PROSITE" id="PS51885">
    <property type="entry name" value="NEPRILYSIN"/>
    <property type="match status" value="1"/>
</dbReference>
<dbReference type="GO" id="GO:0004222">
    <property type="term" value="F:metalloendopeptidase activity"/>
    <property type="evidence" value="ECO:0007669"/>
    <property type="project" value="InterPro"/>
</dbReference>
<dbReference type="CDD" id="cd08662">
    <property type="entry name" value="M13"/>
    <property type="match status" value="1"/>
</dbReference>
<accession>A0A9P0A6Z3</accession>
<dbReference type="GO" id="GO:0005886">
    <property type="term" value="C:plasma membrane"/>
    <property type="evidence" value="ECO:0007669"/>
    <property type="project" value="UniProtKB-SubCell"/>
</dbReference>
<evidence type="ECO:0000256" key="9">
    <source>
        <dbReference type="SAM" id="MobiDB-lite"/>
    </source>
</evidence>
<comment type="cofactor">
    <cofactor evidence="1">
        <name>Zn(2+)</name>
        <dbReference type="ChEBI" id="CHEBI:29105"/>
    </cofactor>
</comment>
<evidence type="ECO:0000256" key="10">
    <source>
        <dbReference type="SAM" id="Phobius"/>
    </source>
</evidence>
<evidence type="ECO:0000313" key="13">
    <source>
        <dbReference type="EMBL" id="CAH0384451.1"/>
    </source>
</evidence>
<evidence type="ECO:0000256" key="8">
    <source>
        <dbReference type="ARBA" id="ARBA00023049"/>
    </source>
</evidence>
<comment type="similarity">
    <text evidence="3">Belongs to the peptidase M13 family.</text>
</comment>
<dbReference type="GO" id="GO:0046872">
    <property type="term" value="F:metal ion binding"/>
    <property type="evidence" value="ECO:0007669"/>
    <property type="project" value="UniProtKB-KW"/>
</dbReference>
<dbReference type="InterPro" id="IPR000718">
    <property type="entry name" value="Peptidase_M13"/>
</dbReference>
<comment type="subcellular location">
    <subcellularLocation>
        <location evidence="2">Cell membrane</location>
        <topology evidence="2">Single-pass type II membrane protein</topology>
    </subcellularLocation>
</comment>
<proteinExistence type="inferred from homology"/>
<dbReference type="GO" id="GO:0016485">
    <property type="term" value="P:protein processing"/>
    <property type="evidence" value="ECO:0007669"/>
    <property type="project" value="TreeGrafter"/>
</dbReference>
<feature type="region of interest" description="Disordered" evidence="9">
    <location>
        <begin position="1"/>
        <end position="53"/>
    </location>
</feature>
<sequence length="832" mass="94487">MASTETEYPTLEAKKVSENGVRSGNDDSTEGDISEKQPCLDPKTNEVNNATKLEDDTDKSVNFQVESNSKKHKYKPNKSVFKSKNSRNQTGRFPLSFDFSLAKVQNYVQTKTGMNTWWSVVFVLLALLLLFFLILSIVMTALYWRSQMVFPVCKTTACLRASAQILPQMNFNVSPCDDVKNFACGSWLNSKPLPPFKSIWNSKQILQYQTREKIRERIVTLSNLVTRTAPWKIKHLYESCMNLENVETDAEMPLTKILSELGGWKVMRDVEIKTWDLVKTMRILHSVYRISPFFEISLTPDPEFPSKHVIQVLPAGLGLPSKVYYEHHNSPVASAYKQFMKDVTLKLNAISTDARTFSEDMFGFEKRIAEIMPDSIHPLNITVYNKRITVGKLKEIAAMVPLQEILIAKYPNAQIDDNTQLIVPHVEYLQEISKIISTTDRGSLNNYLLWKLTSEYVGYLSESFQELVSIYKKTVTGEEKIPERWEFCIETTEKFMSFGLSVLLENSTEDKDLKTKVVTDTFHNIKNTIKNSVEGRKWPGKELQSHVLEKLSSLSLQVGYSPSMTGSEYLNEYYNKLFIVKNNFFTNVLKGMLFLQEEEQARLISTAEEYRWIDIMSASVPAIGYSIPANKVIVPHSLLVEPNFDANYMLPILYGGFGVELSAAILSSVTPWGVLHSRDGTLLNPEYPAVNQSYAYVTKAQICLSTTFASKVILNAGRSILETPYQYSTLLAISALDQAFKALKFELSKSTRMYQPAMESYNSEALFFITYAQSMCTVKTTERKNLDHTLDTSLEDSQLLEVALGQVKDFSSTFGCDSESKYFAQDVCEVML</sequence>
<reference evidence="13" key="1">
    <citation type="submission" date="2021-12" db="EMBL/GenBank/DDBJ databases">
        <authorList>
            <person name="King R."/>
        </authorList>
    </citation>
    <scope>NUCLEOTIDE SEQUENCE</scope>
</reference>
<keyword evidence="10" id="KW-0812">Transmembrane</keyword>
<keyword evidence="10" id="KW-0472">Membrane</keyword>
<keyword evidence="5" id="KW-0479">Metal-binding</keyword>
<feature type="transmembrane region" description="Helical" evidence="10">
    <location>
        <begin position="117"/>
        <end position="144"/>
    </location>
</feature>
<gene>
    <name evidence="13" type="ORF">BEMITA_LOCUS3776</name>
</gene>
<evidence type="ECO:0000259" key="11">
    <source>
        <dbReference type="Pfam" id="PF01431"/>
    </source>
</evidence>
<evidence type="ECO:0000313" key="14">
    <source>
        <dbReference type="Proteomes" id="UP001152759"/>
    </source>
</evidence>
<keyword evidence="10" id="KW-1133">Transmembrane helix</keyword>
<evidence type="ECO:0000256" key="6">
    <source>
        <dbReference type="ARBA" id="ARBA00022801"/>
    </source>
</evidence>
<dbReference type="Pfam" id="PF01431">
    <property type="entry name" value="Peptidase_M13"/>
    <property type="match status" value="1"/>
</dbReference>
<keyword evidence="14" id="KW-1185">Reference proteome</keyword>
<keyword evidence="6" id="KW-0378">Hydrolase</keyword>
<evidence type="ECO:0000256" key="2">
    <source>
        <dbReference type="ARBA" id="ARBA00004401"/>
    </source>
</evidence>
<dbReference type="Gene3D" id="3.40.390.10">
    <property type="entry name" value="Collagenase (Catalytic Domain)"/>
    <property type="match status" value="1"/>
</dbReference>
<dbReference type="PANTHER" id="PTHR11733">
    <property type="entry name" value="ZINC METALLOPROTEASE FAMILY M13 NEPRILYSIN-RELATED"/>
    <property type="match status" value="1"/>
</dbReference>
<dbReference type="Gene3D" id="1.10.1380.10">
    <property type="entry name" value="Neutral endopeptidase , domain2"/>
    <property type="match status" value="1"/>
</dbReference>
<dbReference type="SUPFAM" id="SSF55486">
    <property type="entry name" value="Metalloproteases ('zincins'), catalytic domain"/>
    <property type="match status" value="1"/>
</dbReference>
<dbReference type="Pfam" id="PF05649">
    <property type="entry name" value="Peptidase_M13_N"/>
    <property type="match status" value="1"/>
</dbReference>
<dbReference type="Proteomes" id="UP001152759">
    <property type="component" value="Chromosome 2"/>
</dbReference>
<dbReference type="PANTHER" id="PTHR11733:SF228">
    <property type="entry name" value="PROTEIN GONE EARLY"/>
    <property type="match status" value="1"/>
</dbReference>
<organism evidence="13 14">
    <name type="scientific">Bemisia tabaci</name>
    <name type="common">Sweetpotato whitefly</name>
    <name type="synonym">Aleurodes tabaci</name>
    <dbReference type="NCBI Taxonomy" id="7038"/>
    <lineage>
        <taxon>Eukaryota</taxon>
        <taxon>Metazoa</taxon>
        <taxon>Ecdysozoa</taxon>
        <taxon>Arthropoda</taxon>
        <taxon>Hexapoda</taxon>
        <taxon>Insecta</taxon>
        <taxon>Pterygota</taxon>
        <taxon>Neoptera</taxon>
        <taxon>Paraneoptera</taxon>
        <taxon>Hemiptera</taxon>
        <taxon>Sternorrhyncha</taxon>
        <taxon>Aleyrodoidea</taxon>
        <taxon>Aleyrodidae</taxon>
        <taxon>Aleyrodinae</taxon>
        <taxon>Bemisia</taxon>
    </lineage>
</organism>
<keyword evidence="8" id="KW-0482">Metalloprotease</keyword>
<dbReference type="AlphaFoldDB" id="A0A9P0A6Z3"/>